<dbReference type="GO" id="GO:0016811">
    <property type="term" value="F:hydrolase activity, acting on carbon-nitrogen (but not peptide) bonds, in linear amides"/>
    <property type="evidence" value="ECO:0007669"/>
    <property type="project" value="TreeGrafter"/>
</dbReference>
<dbReference type="SUPFAM" id="SSF102215">
    <property type="entry name" value="Creatininase"/>
    <property type="match status" value="1"/>
</dbReference>
<dbReference type="EMBL" id="JAHESC010000040">
    <property type="protein sequence ID" value="MBT1689399.1"/>
    <property type="molecule type" value="Genomic_DNA"/>
</dbReference>
<dbReference type="GO" id="GO:0009231">
    <property type="term" value="P:riboflavin biosynthetic process"/>
    <property type="evidence" value="ECO:0007669"/>
    <property type="project" value="TreeGrafter"/>
</dbReference>
<evidence type="ECO:0000256" key="3">
    <source>
        <dbReference type="ARBA" id="ARBA00022801"/>
    </source>
</evidence>
<sequence>MSTTHAGPRPYILAENTWTTVAATPYEVAVLPWGACEAHNYHLPYGTDILEAGLVAAEAARIAWEQGAKLTVLPVIPFGVNTGQSDIKLDMNMNPSTQLAVLRDVIEVLNRQGIYKLIILNSHGGNDFRTMIRELGLQYPKMFLCSCNWWQAVDQKAYFEHKDDHGGEMETSVIMHLQPHLVSPLSEAGDGAAKKFRIGGIREGWAWAERKWSQVTKDTGVGDPRQANADKGERYFKAATEKVAAFFLEVAQADARDLYI</sequence>
<dbReference type="Pfam" id="PF02633">
    <property type="entry name" value="Creatininase"/>
    <property type="match status" value="1"/>
</dbReference>
<dbReference type="AlphaFoldDB" id="A0AAP2DCD0"/>
<reference evidence="6 7" key="1">
    <citation type="submission" date="2021-05" db="EMBL/GenBank/DDBJ databases">
        <title>A Polyphasic approach of four new species of the genus Ohtaekwangia: Ohtaekwangia histidinii sp. nov., Ohtaekwangia cretensis sp. nov., Ohtaekwangia indiensis sp. nov., Ohtaekwangia reichenbachii sp. nov. from diverse environment.</title>
        <authorList>
            <person name="Octaviana S."/>
        </authorList>
    </citation>
    <scope>NUCLEOTIDE SEQUENCE [LARGE SCALE GENOMIC DNA]</scope>
    <source>
        <strain evidence="6 7">PWU37</strain>
    </source>
</reference>
<keyword evidence="3" id="KW-0378">Hydrolase</keyword>
<keyword evidence="2" id="KW-0479">Metal-binding</keyword>
<organism evidence="6 7">
    <name type="scientific">Dawidia soli</name>
    <dbReference type="NCBI Taxonomy" id="2782352"/>
    <lineage>
        <taxon>Bacteria</taxon>
        <taxon>Pseudomonadati</taxon>
        <taxon>Bacteroidota</taxon>
        <taxon>Cytophagia</taxon>
        <taxon>Cytophagales</taxon>
        <taxon>Chryseotaleaceae</taxon>
        <taxon>Dawidia</taxon>
    </lineage>
</organism>
<keyword evidence="7" id="KW-1185">Reference proteome</keyword>
<gene>
    <name evidence="6" type="ORF">KK078_22735</name>
</gene>
<dbReference type="PANTHER" id="PTHR35005:SF1">
    <property type="entry name" value="2-AMINO-5-FORMYLAMINO-6-RIBOSYLAMINOPYRIMIDIN-4(3H)-ONE 5'-MONOPHOSPHATE DEFORMYLASE"/>
    <property type="match status" value="1"/>
</dbReference>
<evidence type="ECO:0000256" key="2">
    <source>
        <dbReference type="ARBA" id="ARBA00022723"/>
    </source>
</evidence>
<evidence type="ECO:0000313" key="6">
    <source>
        <dbReference type="EMBL" id="MBT1689399.1"/>
    </source>
</evidence>
<protein>
    <submittedName>
        <fullName evidence="6">Creatininase family protein</fullName>
    </submittedName>
</protein>
<dbReference type="PANTHER" id="PTHR35005">
    <property type="entry name" value="3-DEHYDRO-SCYLLO-INOSOSE HYDROLASE"/>
    <property type="match status" value="1"/>
</dbReference>
<dbReference type="Gene3D" id="3.40.50.10310">
    <property type="entry name" value="Creatininase"/>
    <property type="match status" value="1"/>
</dbReference>
<evidence type="ECO:0000256" key="4">
    <source>
        <dbReference type="ARBA" id="ARBA00022833"/>
    </source>
</evidence>
<keyword evidence="4" id="KW-0862">Zinc</keyword>
<evidence type="ECO:0000313" key="7">
    <source>
        <dbReference type="Proteomes" id="UP001319180"/>
    </source>
</evidence>
<accession>A0AAP2DCD0</accession>
<comment type="cofactor">
    <cofactor evidence="1">
        <name>Zn(2+)</name>
        <dbReference type="ChEBI" id="CHEBI:29105"/>
    </cofactor>
</comment>
<dbReference type="RefSeq" id="WP_254092623.1">
    <property type="nucleotide sequence ID" value="NZ_JAHESC010000040.1"/>
</dbReference>
<comment type="similarity">
    <text evidence="5">Belongs to the creatininase superfamily.</text>
</comment>
<dbReference type="InterPro" id="IPR003785">
    <property type="entry name" value="Creatininase/forma_Hydrolase"/>
</dbReference>
<evidence type="ECO:0000256" key="5">
    <source>
        <dbReference type="ARBA" id="ARBA00024029"/>
    </source>
</evidence>
<evidence type="ECO:0000256" key="1">
    <source>
        <dbReference type="ARBA" id="ARBA00001947"/>
    </source>
</evidence>
<dbReference type="InterPro" id="IPR024087">
    <property type="entry name" value="Creatininase-like_sf"/>
</dbReference>
<dbReference type="GO" id="GO:0046872">
    <property type="term" value="F:metal ion binding"/>
    <property type="evidence" value="ECO:0007669"/>
    <property type="project" value="UniProtKB-KW"/>
</dbReference>
<dbReference type="Proteomes" id="UP001319180">
    <property type="component" value="Unassembled WGS sequence"/>
</dbReference>
<proteinExistence type="inferred from homology"/>
<comment type="caution">
    <text evidence="6">The sequence shown here is derived from an EMBL/GenBank/DDBJ whole genome shotgun (WGS) entry which is preliminary data.</text>
</comment>
<name>A0AAP2DCD0_9BACT</name>